<keyword evidence="6" id="KW-1185">Reference proteome</keyword>
<dbReference type="PANTHER" id="PTHR33098:SF109">
    <property type="entry name" value="OS07G0563400 PROTEIN"/>
    <property type="match status" value="1"/>
</dbReference>
<proteinExistence type="predicted"/>
<feature type="signal peptide" evidence="3">
    <location>
        <begin position="1"/>
        <end position="19"/>
    </location>
</feature>
<dbReference type="EMBL" id="BMAC01000485">
    <property type="protein sequence ID" value="GFP97380.1"/>
    <property type="molecule type" value="Genomic_DNA"/>
</dbReference>
<organism evidence="5 6">
    <name type="scientific">Phtheirospermum japonicum</name>
    <dbReference type="NCBI Taxonomy" id="374723"/>
    <lineage>
        <taxon>Eukaryota</taxon>
        <taxon>Viridiplantae</taxon>
        <taxon>Streptophyta</taxon>
        <taxon>Embryophyta</taxon>
        <taxon>Tracheophyta</taxon>
        <taxon>Spermatophyta</taxon>
        <taxon>Magnoliopsida</taxon>
        <taxon>eudicotyledons</taxon>
        <taxon>Gunneridae</taxon>
        <taxon>Pentapetalae</taxon>
        <taxon>asterids</taxon>
        <taxon>lamiids</taxon>
        <taxon>Lamiales</taxon>
        <taxon>Orobanchaceae</taxon>
        <taxon>Orobanchaceae incertae sedis</taxon>
        <taxon>Phtheirospermum</taxon>
    </lineage>
</organism>
<feature type="chain" id="PRO_5032928723" description="DUF4408 domain-containing protein" evidence="3">
    <location>
        <begin position="20"/>
        <end position="274"/>
    </location>
</feature>
<feature type="compositionally biased region" description="Basic residues" evidence="1">
    <location>
        <begin position="154"/>
        <end position="168"/>
    </location>
</feature>
<dbReference type="InterPro" id="IPR025520">
    <property type="entry name" value="DUF4408"/>
</dbReference>
<evidence type="ECO:0000313" key="5">
    <source>
        <dbReference type="EMBL" id="GFP97380.1"/>
    </source>
</evidence>
<dbReference type="InterPro" id="IPR008480">
    <property type="entry name" value="DUF761_pln"/>
</dbReference>
<reference evidence="5" key="1">
    <citation type="submission" date="2020-07" db="EMBL/GenBank/DDBJ databases">
        <title>Ethylene signaling mediates host invasion by parasitic plants.</title>
        <authorList>
            <person name="Yoshida S."/>
        </authorList>
    </citation>
    <scope>NUCLEOTIDE SEQUENCE</scope>
    <source>
        <strain evidence="5">Okayama</strain>
    </source>
</reference>
<keyword evidence="2" id="KW-0472">Membrane</keyword>
<dbReference type="PANTHER" id="PTHR33098">
    <property type="entry name" value="COTTON FIBER (DUF761)"/>
    <property type="match status" value="1"/>
</dbReference>
<name>A0A830CCN9_9LAMI</name>
<gene>
    <name evidence="5" type="ORF">PHJA_001882100</name>
</gene>
<dbReference type="AlphaFoldDB" id="A0A830CCN9"/>
<evidence type="ECO:0000259" key="4">
    <source>
        <dbReference type="Pfam" id="PF14364"/>
    </source>
</evidence>
<dbReference type="Proteomes" id="UP000653305">
    <property type="component" value="Unassembled WGS sequence"/>
</dbReference>
<sequence length="274" mass="30478">MNNWIIYMKVLLLSAGAACLAVVIKSTVPVLCSDVVSSWLKPPYLYILVNAIIITIAASSRFHRIQSGPHDQSHDHHLISVKTPPPSDFTSSSFTTLAVEPPPAEYEGGEIVVELRPVIVNGLQVLADAESLTAPETLLSAAAVREEPLVSSRSGHRKPIRSTSHRNGVRTPKVAKHETLDSIWKKITEGAPRATHEIPQEVRRKLVARLPPPDCLVDHVPKSKSAKERRSKDPLRIRSEPSLSQDELNRRAEAFIKKVNEEMRLERETLLDKM</sequence>
<protein>
    <recommendedName>
        <fullName evidence="4">DUF4408 domain-containing protein</fullName>
    </recommendedName>
</protein>
<accession>A0A830CCN9</accession>
<evidence type="ECO:0000256" key="3">
    <source>
        <dbReference type="SAM" id="SignalP"/>
    </source>
</evidence>
<feature type="region of interest" description="Disordered" evidence="1">
    <location>
        <begin position="67"/>
        <end position="93"/>
    </location>
</feature>
<evidence type="ECO:0000256" key="2">
    <source>
        <dbReference type="SAM" id="Phobius"/>
    </source>
</evidence>
<feature type="transmembrane region" description="Helical" evidence="2">
    <location>
        <begin position="42"/>
        <end position="60"/>
    </location>
</feature>
<comment type="caution">
    <text evidence="5">The sequence shown here is derived from an EMBL/GenBank/DDBJ whole genome shotgun (WGS) entry which is preliminary data.</text>
</comment>
<feature type="compositionally biased region" description="Basic and acidic residues" evidence="1">
    <location>
        <begin position="216"/>
        <end position="239"/>
    </location>
</feature>
<dbReference type="Pfam" id="PF14364">
    <property type="entry name" value="DUF4408"/>
    <property type="match status" value="1"/>
</dbReference>
<keyword evidence="3" id="KW-0732">Signal</keyword>
<keyword evidence="2" id="KW-0812">Transmembrane</keyword>
<dbReference type="Pfam" id="PF05553">
    <property type="entry name" value="DUF761"/>
    <property type="match status" value="1"/>
</dbReference>
<keyword evidence="2" id="KW-1133">Transmembrane helix</keyword>
<dbReference type="OrthoDB" id="1933168at2759"/>
<feature type="domain" description="DUF4408" evidence="4">
    <location>
        <begin position="30"/>
        <end position="62"/>
    </location>
</feature>
<evidence type="ECO:0000313" key="6">
    <source>
        <dbReference type="Proteomes" id="UP000653305"/>
    </source>
</evidence>
<feature type="region of interest" description="Disordered" evidence="1">
    <location>
        <begin position="149"/>
        <end position="170"/>
    </location>
</feature>
<evidence type="ECO:0000256" key="1">
    <source>
        <dbReference type="SAM" id="MobiDB-lite"/>
    </source>
</evidence>
<feature type="region of interest" description="Disordered" evidence="1">
    <location>
        <begin position="213"/>
        <end position="246"/>
    </location>
</feature>